<dbReference type="KEGG" id="rhd:R2APBS1_1663"/>
<keyword evidence="2" id="KW-1185">Reference proteome</keyword>
<name>M4NDF5_9GAMM</name>
<dbReference type="AlphaFoldDB" id="M4NDF5"/>
<reference evidence="1 2" key="1">
    <citation type="submission" date="2012-04" db="EMBL/GenBank/DDBJ databases">
        <title>Complete genome of Rhodanobacter sp. 2APBS1.</title>
        <authorList>
            <consortium name="US DOE Joint Genome Institute"/>
            <person name="Huntemann M."/>
            <person name="Wei C.-L."/>
            <person name="Han J."/>
            <person name="Detter J.C."/>
            <person name="Han C."/>
            <person name="Tapia R."/>
            <person name="Munk A.C.C."/>
            <person name="Chen A."/>
            <person name="Krypides N."/>
            <person name="Mavromatis K."/>
            <person name="Markowitz V."/>
            <person name="Szeto E."/>
            <person name="Ivanova N."/>
            <person name="Mikhailova N."/>
            <person name="Ovchinnikova G."/>
            <person name="Pagani I."/>
            <person name="Pati A."/>
            <person name="Goodwin L."/>
            <person name="Peters L."/>
            <person name="Pitluck S."/>
            <person name="Woyke T."/>
            <person name="Prakash O."/>
            <person name="Elkins J."/>
            <person name="Brown S."/>
            <person name="Palumbo A."/>
            <person name="Hemme C."/>
            <person name="Zhou J."/>
            <person name="Watson D."/>
            <person name="Jardine P."/>
            <person name="Kostka J."/>
            <person name="Green S."/>
        </authorList>
    </citation>
    <scope>NUCLEOTIDE SEQUENCE [LARGE SCALE GENOMIC DNA]</scope>
    <source>
        <strain evidence="1 2">2APBS1</strain>
    </source>
</reference>
<gene>
    <name evidence="1" type="ORF">R2APBS1_1663</name>
</gene>
<dbReference type="Proteomes" id="UP000011859">
    <property type="component" value="Chromosome"/>
</dbReference>
<organism evidence="1 2">
    <name type="scientific">Rhodanobacter denitrificans</name>
    <dbReference type="NCBI Taxonomy" id="666685"/>
    <lineage>
        <taxon>Bacteria</taxon>
        <taxon>Pseudomonadati</taxon>
        <taxon>Pseudomonadota</taxon>
        <taxon>Gammaproteobacteria</taxon>
        <taxon>Lysobacterales</taxon>
        <taxon>Rhodanobacteraceae</taxon>
        <taxon>Rhodanobacter</taxon>
    </lineage>
</organism>
<proteinExistence type="predicted"/>
<dbReference type="EMBL" id="CP003470">
    <property type="protein sequence ID" value="AGG88795.1"/>
    <property type="molecule type" value="Genomic_DNA"/>
</dbReference>
<sequence length="39" mass="4292">MKRRKTNAQRFHPNLNTNFVQPSGVTVVGASGKYSILSS</sequence>
<accession>M4NDF5</accession>
<dbReference type="HOGENOM" id="CLU_3316020_0_0_6"/>
<protein>
    <submittedName>
        <fullName evidence="1">Uncharacterized protein</fullName>
    </submittedName>
</protein>
<evidence type="ECO:0000313" key="2">
    <source>
        <dbReference type="Proteomes" id="UP000011859"/>
    </source>
</evidence>
<evidence type="ECO:0000313" key="1">
    <source>
        <dbReference type="EMBL" id="AGG88795.1"/>
    </source>
</evidence>